<proteinExistence type="predicted"/>
<dbReference type="EMBL" id="JARIHO010000071">
    <property type="protein sequence ID" value="KAJ7312619.1"/>
    <property type="molecule type" value="Genomic_DNA"/>
</dbReference>
<evidence type="ECO:0000313" key="3">
    <source>
        <dbReference type="Proteomes" id="UP001218218"/>
    </source>
</evidence>
<feature type="compositionally biased region" description="Pro residues" evidence="1">
    <location>
        <begin position="40"/>
        <end position="50"/>
    </location>
</feature>
<gene>
    <name evidence="2" type="ORF">DFH08DRAFT_1044258</name>
</gene>
<keyword evidence="3" id="KW-1185">Reference proteome</keyword>
<accession>A0AAD6Z991</accession>
<feature type="region of interest" description="Disordered" evidence="1">
    <location>
        <begin position="1"/>
        <end position="73"/>
    </location>
</feature>
<evidence type="ECO:0000256" key="1">
    <source>
        <dbReference type="SAM" id="MobiDB-lite"/>
    </source>
</evidence>
<evidence type="ECO:0000313" key="2">
    <source>
        <dbReference type="EMBL" id="KAJ7312619.1"/>
    </source>
</evidence>
<organism evidence="2 3">
    <name type="scientific">Mycena albidolilacea</name>
    <dbReference type="NCBI Taxonomy" id="1033008"/>
    <lineage>
        <taxon>Eukaryota</taxon>
        <taxon>Fungi</taxon>
        <taxon>Dikarya</taxon>
        <taxon>Basidiomycota</taxon>
        <taxon>Agaricomycotina</taxon>
        <taxon>Agaricomycetes</taxon>
        <taxon>Agaricomycetidae</taxon>
        <taxon>Agaricales</taxon>
        <taxon>Marasmiineae</taxon>
        <taxon>Mycenaceae</taxon>
        <taxon>Mycena</taxon>
    </lineage>
</organism>
<name>A0AAD6Z991_9AGAR</name>
<dbReference type="AlphaFoldDB" id="A0AAD6Z991"/>
<comment type="caution">
    <text evidence="2">The sequence shown here is derived from an EMBL/GenBank/DDBJ whole genome shotgun (WGS) entry which is preliminary data.</text>
</comment>
<reference evidence="2" key="1">
    <citation type="submission" date="2023-03" db="EMBL/GenBank/DDBJ databases">
        <title>Massive genome expansion in bonnet fungi (Mycena s.s.) driven by repeated elements and novel gene families across ecological guilds.</title>
        <authorList>
            <consortium name="Lawrence Berkeley National Laboratory"/>
            <person name="Harder C.B."/>
            <person name="Miyauchi S."/>
            <person name="Viragh M."/>
            <person name="Kuo A."/>
            <person name="Thoen E."/>
            <person name="Andreopoulos B."/>
            <person name="Lu D."/>
            <person name="Skrede I."/>
            <person name="Drula E."/>
            <person name="Henrissat B."/>
            <person name="Morin E."/>
            <person name="Kohler A."/>
            <person name="Barry K."/>
            <person name="LaButti K."/>
            <person name="Morin E."/>
            <person name="Salamov A."/>
            <person name="Lipzen A."/>
            <person name="Mereny Z."/>
            <person name="Hegedus B."/>
            <person name="Baldrian P."/>
            <person name="Stursova M."/>
            <person name="Weitz H."/>
            <person name="Taylor A."/>
            <person name="Grigoriev I.V."/>
            <person name="Nagy L.G."/>
            <person name="Martin F."/>
            <person name="Kauserud H."/>
        </authorList>
    </citation>
    <scope>NUCLEOTIDE SEQUENCE</scope>
    <source>
        <strain evidence="2">CBHHK002</strain>
    </source>
</reference>
<dbReference type="Proteomes" id="UP001218218">
    <property type="component" value="Unassembled WGS sequence"/>
</dbReference>
<sequence length="173" mass="19228">MPVPDNVGHRPLPTASLRSFKPEAEVRRAPNKRPPSLFLLPPPQTPPRYPQPRWASPARNPPAPASSLPPRKCQSGVNRGSIALYSSLYPVEPPAALKRQCTTTPTRLSTTPMSWRLANPLPPVKSGADSMHAHNTLFLYLRRRPEPVLYDSWLSTLLFCPISVPLPHPAFRP</sequence>
<protein>
    <submittedName>
        <fullName evidence="2">Uncharacterized protein</fullName>
    </submittedName>
</protein>